<comment type="subunit">
    <text evidence="9">Monomer.</text>
</comment>
<name>A0A6A8M6P2_9FIRM</name>
<dbReference type="NCBIfam" id="TIGR03595">
    <property type="entry name" value="Obg_CgtA_exten"/>
    <property type="match status" value="1"/>
</dbReference>
<feature type="binding site" evidence="9">
    <location>
        <begin position="165"/>
        <end position="172"/>
    </location>
    <ligand>
        <name>GTP</name>
        <dbReference type="ChEBI" id="CHEBI:37565"/>
    </ligand>
</feature>
<dbReference type="Pfam" id="PF09269">
    <property type="entry name" value="DUF1967"/>
    <property type="match status" value="1"/>
</dbReference>
<evidence type="ECO:0000313" key="13">
    <source>
        <dbReference type="EMBL" id="MST69015.1"/>
    </source>
</evidence>
<dbReference type="Gene3D" id="2.70.210.12">
    <property type="entry name" value="GTP1/OBG domain"/>
    <property type="match status" value="1"/>
</dbReference>
<dbReference type="GO" id="GO:0005525">
    <property type="term" value="F:GTP binding"/>
    <property type="evidence" value="ECO:0007669"/>
    <property type="project" value="UniProtKB-UniRule"/>
</dbReference>
<keyword evidence="8 9" id="KW-0342">GTP-binding</keyword>
<dbReference type="HAMAP" id="MF_01454">
    <property type="entry name" value="GTPase_Obg"/>
    <property type="match status" value="1"/>
</dbReference>
<feature type="binding site" evidence="9">
    <location>
        <position position="192"/>
    </location>
    <ligand>
        <name>Mg(2+)</name>
        <dbReference type="ChEBI" id="CHEBI:18420"/>
    </ligand>
</feature>
<evidence type="ECO:0000259" key="10">
    <source>
        <dbReference type="PROSITE" id="PS51710"/>
    </source>
</evidence>
<dbReference type="PROSITE" id="PS51881">
    <property type="entry name" value="OCT"/>
    <property type="match status" value="1"/>
</dbReference>
<evidence type="ECO:0000256" key="8">
    <source>
        <dbReference type="ARBA" id="ARBA00023134"/>
    </source>
</evidence>
<dbReference type="PANTHER" id="PTHR11702">
    <property type="entry name" value="DEVELOPMENTALLY REGULATED GTP-BINDING PROTEIN-RELATED"/>
    <property type="match status" value="1"/>
</dbReference>
<evidence type="ECO:0000256" key="5">
    <source>
        <dbReference type="ARBA" id="ARBA00022741"/>
    </source>
</evidence>
<dbReference type="InterPro" id="IPR006169">
    <property type="entry name" value="GTP1_OBG_dom"/>
</dbReference>
<evidence type="ECO:0000256" key="2">
    <source>
        <dbReference type="ARBA" id="ARBA00007699"/>
    </source>
</evidence>
<protein>
    <recommendedName>
        <fullName evidence="9">GTPase Obg</fullName>
        <ecNumber evidence="9">3.6.5.-</ecNumber>
    </recommendedName>
    <alternativeName>
        <fullName evidence="9">GTP-binding protein Obg</fullName>
    </alternativeName>
</protein>
<dbReference type="GO" id="GO:0005737">
    <property type="term" value="C:cytoplasm"/>
    <property type="evidence" value="ECO:0007669"/>
    <property type="project" value="UniProtKB-SubCell"/>
</dbReference>
<dbReference type="InterPro" id="IPR027417">
    <property type="entry name" value="P-loop_NTPase"/>
</dbReference>
<comment type="caution">
    <text evidence="13">The sequence shown here is derived from an EMBL/GenBank/DDBJ whole genome shotgun (WGS) entry which is preliminary data.</text>
</comment>
<dbReference type="NCBIfam" id="TIGR02729">
    <property type="entry name" value="Obg_CgtA"/>
    <property type="match status" value="1"/>
</dbReference>
<dbReference type="InterPro" id="IPR045086">
    <property type="entry name" value="OBG_GTPase"/>
</dbReference>
<dbReference type="Gene3D" id="3.30.300.350">
    <property type="entry name" value="GTP-binding protein OBG, C-terminal domain"/>
    <property type="match status" value="1"/>
</dbReference>
<dbReference type="PANTHER" id="PTHR11702:SF31">
    <property type="entry name" value="MITOCHONDRIAL RIBOSOME-ASSOCIATED GTPASE 2"/>
    <property type="match status" value="1"/>
</dbReference>
<comment type="cofactor">
    <cofactor evidence="1 9">
        <name>Mg(2+)</name>
        <dbReference type="ChEBI" id="CHEBI:18420"/>
    </cofactor>
</comment>
<evidence type="ECO:0000259" key="11">
    <source>
        <dbReference type="PROSITE" id="PS51881"/>
    </source>
</evidence>
<feature type="binding site" evidence="9">
    <location>
        <begin position="281"/>
        <end position="284"/>
    </location>
    <ligand>
        <name>GTP</name>
        <dbReference type="ChEBI" id="CHEBI:37565"/>
    </ligand>
</feature>
<evidence type="ECO:0000256" key="6">
    <source>
        <dbReference type="ARBA" id="ARBA00022801"/>
    </source>
</evidence>
<dbReference type="PIRSF" id="PIRSF002401">
    <property type="entry name" value="GTP_bd_Obg/CgtA"/>
    <property type="match status" value="1"/>
</dbReference>
<dbReference type="Gene3D" id="3.40.50.300">
    <property type="entry name" value="P-loop containing nucleotide triphosphate hydrolases"/>
    <property type="match status" value="1"/>
</dbReference>
<feature type="domain" description="Obg" evidence="12">
    <location>
        <begin position="1"/>
        <end position="158"/>
    </location>
</feature>
<organism evidence="13">
    <name type="scientific">Baileyella intestinalis</name>
    <dbReference type="NCBI Taxonomy" id="2606709"/>
    <lineage>
        <taxon>Bacteria</taxon>
        <taxon>Bacillati</taxon>
        <taxon>Bacillota</taxon>
        <taxon>Clostridia</taxon>
        <taxon>Peptostreptococcales</taxon>
        <taxon>Anaerovoracaceae</taxon>
        <taxon>Baileyella</taxon>
    </lineage>
</organism>
<feature type="domain" description="OBG-type G" evidence="10">
    <location>
        <begin position="159"/>
        <end position="329"/>
    </location>
</feature>
<gene>
    <name evidence="13" type="primary">obgE</name>
    <name evidence="9" type="synonym">obg</name>
    <name evidence="13" type="ORF">FYJ66_05345</name>
</gene>
<evidence type="ECO:0000256" key="9">
    <source>
        <dbReference type="HAMAP-Rule" id="MF_01454"/>
    </source>
</evidence>
<dbReference type="FunFam" id="2.70.210.12:FF:000001">
    <property type="entry name" value="GTPase Obg"/>
    <property type="match status" value="1"/>
</dbReference>
<feature type="binding site" evidence="9">
    <location>
        <position position="172"/>
    </location>
    <ligand>
        <name>Mg(2+)</name>
        <dbReference type="ChEBI" id="CHEBI:18420"/>
    </ligand>
</feature>
<dbReference type="NCBIfam" id="NF008955">
    <property type="entry name" value="PRK12297.1"/>
    <property type="match status" value="1"/>
</dbReference>
<keyword evidence="3 9" id="KW-0963">Cytoplasm</keyword>
<comment type="caution">
    <text evidence="9">Lacks conserved residue(s) required for the propagation of feature annotation.</text>
</comment>
<dbReference type="InterPro" id="IPR006073">
    <property type="entry name" value="GTP-bd"/>
</dbReference>
<proteinExistence type="inferred from homology"/>
<evidence type="ECO:0000256" key="4">
    <source>
        <dbReference type="ARBA" id="ARBA00022723"/>
    </source>
</evidence>
<dbReference type="GO" id="GO:0042254">
    <property type="term" value="P:ribosome biogenesis"/>
    <property type="evidence" value="ECO:0007669"/>
    <property type="project" value="UniProtKB-UniRule"/>
</dbReference>
<dbReference type="InterPro" id="IPR031167">
    <property type="entry name" value="G_OBG"/>
</dbReference>
<comment type="function">
    <text evidence="9">An essential GTPase which binds GTP, GDP and possibly (p)ppGpp with moderate affinity, with high nucleotide exchange rates and a fairly low GTP hydrolysis rate. Plays a role in control of the cell cycle, stress response, ribosome biogenesis and in those bacteria that undergo differentiation, in morphogenesis control.</text>
</comment>
<evidence type="ECO:0000256" key="1">
    <source>
        <dbReference type="ARBA" id="ARBA00001946"/>
    </source>
</evidence>
<dbReference type="AlphaFoldDB" id="A0A6A8M6P2"/>
<dbReference type="PRINTS" id="PR00326">
    <property type="entry name" value="GTP1OBG"/>
</dbReference>
<comment type="similarity">
    <text evidence="2 9">Belongs to the TRAFAC class OBG-HflX-like GTPase superfamily. OBG GTPase family.</text>
</comment>
<dbReference type="SUPFAM" id="SSF52540">
    <property type="entry name" value="P-loop containing nucleoside triphosphate hydrolases"/>
    <property type="match status" value="1"/>
</dbReference>
<dbReference type="GO" id="GO:0003924">
    <property type="term" value="F:GTPase activity"/>
    <property type="evidence" value="ECO:0007669"/>
    <property type="project" value="UniProtKB-UniRule"/>
</dbReference>
<dbReference type="InterPro" id="IPR015349">
    <property type="entry name" value="OCT_dom"/>
</dbReference>
<dbReference type="GO" id="GO:0000287">
    <property type="term" value="F:magnesium ion binding"/>
    <property type="evidence" value="ECO:0007669"/>
    <property type="project" value="InterPro"/>
</dbReference>
<dbReference type="InterPro" id="IPR014100">
    <property type="entry name" value="GTP-bd_Obg/CgtA"/>
</dbReference>
<dbReference type="PROSITE" id="PS51883">
    <property type="entry name" value="OBG"/>
    <property type="match status" value="1"/>
</dbReference>
<dbReference type="InterPro" id="IPR005225">
    <property type="entry name" value="Small_GTP-bd"/>
</dbReference>
<dbReference type="SUPFAM" id="SSF82051">
    <property type="entry name" value="Obg GTP-binding protein N-terminal domain"/>
    <property type="match status" value="1"/>
</dbReference>
<dbReference type="NCBIfam" id="NF008954">
    <property type="entry name" value="PRK12296.1"/>
    <property type="match status" value="1"/>
</dbReference>
<dbReference type="InterPro" id="IPR036346">
    <property type="entry name" value="GTP-bd_prot_GTP1/OBG_C_sf"/>
</dbReference>
<dbReference type="Pfam" id="PF01926">
    <property type="entry name" value="MMR_HSR1"/>
    <property type="match status" value="1"/>
</dbReference>
<dbReference type="NCBIfam" id="NF008956">
    <property type="entry name" value="PRK12299.1"/>
    <property type="match status" value="1"/>
</dbReference>
<feature type="binding site" evidence="9">
    <location>
        <begin position="310"/>
        <end position="312"/>
    </location>
    <ligand>
        <name>GTP</name>
        <dbReference type="ChEBI" id="CHEBI:37565"/>
    </ligand>
</feature>
<evidence type="ECO:0000259" key="12">
    <source>
        <dbReference type="PROSITE" id="PS51883"/>
    </source>
</evidence>
<keyword evidence="7 9" id="KW-0460">Magnesium</keyword>
<dbReference type="InterPro" id="IPR036726">
    <property type="entry name" value="GTP1_OBG_dom_sf"/>
</dbReference>
<dbReference type="CDD" id="cd01898">
    <property type="entry name" value="Obg"/>
    <property type="match status" value="1"/>
</dbReference>
<comment type="subcellular location">
    <subcellularLocation>
        <location evidence="9">Cytoplasm</location>
    </subcellularLocation>
</comment>
<dbReference type="SUPFAM" id="SSF102741">
    <property type="entry name" value="Obg GTP-binding protein C-terminal domain"/>
    <property type="match status" value="1"/>
</dbReference>
<keyword evidence="6 9" id="KW-0378">Hydrolase</keyword>
<feature type="domain" description="OCT" evidence="11">
    <location>
        <begin position="349"/>
        <end position="427"/>
    </location>
</feature>
<feature type="binding site" evidence="9">
    <location>
        <begin position="190"/>
        <end position="194"/>
    </location>
    <ligand>
        <name>GTP</name>
        <dbReference type="ChEBI" id="CHEBI:37565"/>
    </ligand>
</feature>
<evidence type="ECO:0000256" key="7">
    <source>
        <dbReference type="ARBA" id="ARBA00022842"/>
    </source>
</evidence>
<dbReference type="EMBL" id="VUNB01000004">
    <property type="protein sequence ID" value="MST69015.1"/>
    <property type="molecule type" value="Genomic_DNA"/>
</dbReference>
<keyword evidence="5 9" id="KW-0547">Nucleotide-binding</keyword>
<dbReference type="NCBIfam" id="TIGR00231">
    <property type="entry name" value="small_GTP"/>
    <property type="match status" value="1"/>
</dbReference>
<dbReference type="PROSITE" id="PS51710">
    <property type="entry name" value="G_OBG"/>
    <property type="match status" value="1"/>
</dbReference>
<dbReference type="RefSeq" id="WP_154572490.1">
    <property type="nucleotide sequence ID" value="NZ_JAQDDW010000003.1"/>
</dbReference>
<sequence>MFVDRAEIVIASGKGGNGAVTFRHDPFVPDGGPDGGDGGDGGSIVFVADSNLRTLMDFKYQRRYEAEKGQNGMKRKKYGKKGQDLVIKVPVGTLIIDKESGLLMKDMDHAGAKLVAAKGGKGGKGNVHFKNSIRRAPNFAEAGTEGIERSVILELKLIADVGLLGFPNVGKSTLLSVATSARPKIADYHFTTIDPNLGVVDMGDQSFVMADIAGIIEGAHQGLGLGFKFLKHIERTKVLVHVVDVSGLEGRDPVEDYIKINNELREYDPSLLDKPQIVAANKVDLVTDRTKVDELKNYVKAEGKSFFEISAATRSGIDSLLKEVLYRINTYVPSEKPEMEMFDFSADENRGAEYREIRGYKDKDGVYVLEGKQLTKIFNSTNFNDMGSMRYLYRYISDRGGIKQLIKLGLKEGDTVRIENYEFEYTEE</sequence>
<reference evidence="13" key="1">
    <citation type="submission" date="2019-09" db="EMBL/GenBank/DDBJ databases">
        <title>In-depth cultivation of the pig gut microbiome towards novel bacterial diversity and tailored functional studies.</title>
        <authorList>
            <person name="Wylensek D."/>
            <person name="Hitch T.C.A."/>
            <person name="Clavel T."/>
        </authorList>
    </citation>
    <scope>NUCLEOTIDE SEQUENCE</scope>
    <source>
        <strain evidence="13">RF-744-FAT-WT-3</strain>
    </source>
</reference>
<keyword evidence="4 9" id="KW-0479">Metal-binding</keyword>
<evidence type="ECO:0000256" key="3">
    <source>
        <dbReference type="ARBA" id="ARBA00022490"/>
    </source>
</evidence>
<dbReference type="EC" id="3.6.5.-" evidence="9"/>
<dbReference type="Pfam" id="PF01018">
    <property type="entry name" value="GTP1_OBG"/>
    <property type="match status" value="1"/>
</dbReference>
<accession>A0A6A8M6P2</accession>